<accession>A0ABQ3WTR7</accession>
<reference evidence="2" key="1">
    <citation type="submission" date="2021-01" db="EMBL/GenBank/DDBJ databases">
        <title>Whole genome shotgun sequence of Actinoplanes capillaceus NBRC 16408.</title>
        <authorList>
            <person name="Komaki H."/>
            <person name="Tamura T."/>
        </authorList>
    </citation>
    <scope>NUCLEOTIDE SEQUENCE [LARGE SCALE GENOMIC DNA]</scope>
    <source>
        <strain evidence="2">NBRC 16408</strain>
    </source>
</reference>
<evidence type="ECO:0000256" key="1">
    <source>
        <dbReference type="SAM" id="MobiDB-lite"/>
    </source>
</evidence>
<feature type="compositionally biased region" description="Basic and acidic residues" evidence="1">
    <location>
        <begin position="56"/>
        <end position="67"/>
    </location>
</feature>
<sequence length="116" mass="13006">MCRRSRPVVPTFGRAGRVVAVRPGRAGTHGGSVVVTYVAYRRDGRSRGGFRTRPPSKPDRPELRVSDDPVHQLMWNIEAAKESLSQLLPGRRCQVACSRVSRLRRESLSLRCAKRP</sequence>
<organism evidence="2">
    <name type="scientific">Actinoplanes campanulatus</name>
    <dbReference type="NCBI Taxonomy" id="113559"/>
    <lineage>
        <taxon>Bacteria</taxon>
        <taxon>Bacillati</taxon>
        <taxon>Actinomycetota</taxon>
        <taxon>Actinomycetes</taxon>
        <taxon>Micromonosporales</taxon>
        <taxon>Micromonosporaceae</taxon>
        <taxon>Actinoplanes</taxon>
    </lineage>
</organism>
<evidence type="ECO:0000313" key="2">
    <source>
        <dbReference type="EMBL" id="GID49690.1"/>
    </source>
</evidence>
<dbReference type="EMBL" id="BOMF01000130">
    <property type="protein sequence ID" value="GID49690.1"/>
    <property type="molecule type" value="Genomic_DNA"/>
</dbReference>
<comment type="caution">
    <text evidence="2">The sequence shown here is derived from an EMBL/GenBank/DDBJ whole genome shotgun (WGS) entry which is preliminary data.</text>
</comment>
<evidence type="ECO:0008006" key="3">
    <source>
        <dbReference type="Google" id="ProtNLM"/>
    </source>
</evidence>
<name>A0ABQ3WTR7_9ACTN</name>
<protein>
    <recommendedName>
        <fullName evidence="3">Transposase</fullName>
    </recommendedName>
</protein>
<gene>
    <name evidence="2" type="ORF">Aca07nite_69650</name>
</gene>
<proteinExistence type="predicted"/>
<feature type="region of interest" description="Disordered" evidence="1">
    <location>
        <begin position="45"/>
        <end position="67"/>
    </location>
</feature>